<dbReference type="Proteomes" id="UP001162891">
    <property type="component" value="Chromosome"/>
</dbReference>
<reference evidence="5" key="1">
    <citation type="journal article" date="2022" name="Int. J. Syst. Evol. Microbiol.">
        <title>Anaeromyxobacter oryzae sp. nov., Anaeromyxobacter diazotrophicus sp. nov. and Anaeromyxobacter paludicola sp. nov., isolated from paddy soils.</title>
        <authorList>
            <person name="Itoh H."/>
            <person name="Xu Z."/>
            <person name="Mise K."/>
            <person name="Masuda Y."/>
            <person name="Ushijima N."/>
            <person name="Hayakawa C."/>
            <person name="Shiratori Y."/>
            <person name="Senoo K."/>
        </authorList>
    </citation>
    <scope>NUCLEOTIDE SEQUENCE [LARGE SCALE GENOMIC DNA]</scope>
    <source>
        <strain evidence="5">Red232</strain>
    </source>
</reference>
<protein>
    <recommendedName>
        <fullName evidence="3">Response regulatory domain-containing protein</fullName>
    </recommendedName>
</protein>
<sequence>MASTVEYTNVFVRVDEERLAAVERLVLAFPLLLDGALHRCDLAFRPETRFLAVGVHLRATALSPQARDRLSFWTARAGGRATPVARLSGPDLAQLRAHLAACEVVRLGVLPPALAHAAASFFTEAGAPRERRRAAVEPVLAMDVGGPGWEGVRYDPEEGLLFVAAPIAPPSGDDVALAFRIPGAPQPIEARGRVVQVVTPTTAGPGHAAGYGLRLEAPPAALVSALEARPAASPGAEIRAAPRFPVSAPVKVIARSPLATRAHAKIEYATDQELARDFVENLSQGGAFVRTSHPPPVGSPVSLELRLPNGAELCASAQVAFVNGGGMGVRFQLAPDAEAVLAAAIAHISARPRRALLVDDDALVRRMLADALAARGFEVLTAADAQDGLRTLSAELLALDLLVTDVRMPGMDGEALVRMIRTAGGETELAIVVVTGSLDPGTESRLEAAGADAVLDKALGPELVAQAADAVLERKRMVAAAG</sequence>
<dbReference type="PANTHER" id="PTHR44591">
    <property type="entry name" value="STRESS RESPONSE REGULATOR PROTEIN 1"/>
    <property type="match status" value="1"/>
</dbReference>
<dbReference type="Gene3D" id="2.40.10.220">
    <property type="entry name" value="predicted glycosyltransferase like domains"/>
    <property type="match status" value="2"/>
</dbReference>
<evidence type="ECO:0000313" key="5">
    <source>
        <dbReference type="Proteomes" id="UP001162891"/>
    </source>
</evidence>
<dbReference type="InterPro" id="IPR050595">
    <property type="entry name" value="Bact_response_regulator"/>
</dbReference>
<dbReference type="CDD" id="cd00156">
    <property type="entry name" value="REC"/>
    <property type="match status" value="1"/>
</dbReference>
<dbReference type="SMART" id="SM00448">
    <property type="entry name" value="REC"/>
    <property type="match status" value="1"/>
</dbReference>
<dbReference type="InterPro" id="IPR009875">
    <property type="entry name" value="PilZ_domain"/>
</dbReference>
<dbReference type="SUPFAM" id="SSF52172">
    <property type="entry name" value="CheY-like"/>
    <property type="match status" value="1"/>
</dbReference>
<evidence type="ECO:0000256" key="1">
    <source>
        <dbReference type="ARBA" id="ARBA00022553"/>
    </source>
</evidence>
<dbReference type="PROSITE" id="PS50110">
    <property type="entry name" value="RESPONSE_REGULATORY"/>
    <property type="match status" value="1"/>
</dbReference>
<name>A0ABM7WV50_9BACT</name>
<dbReference type="InterPro" id="IPR011006">
    <property type="entry name" value="CheY-like_superfamily"/>
</dbReference>
<evidence type="ECO:0000259" key="3">
    <source>
        <dbReference type="PROSITE" id="PS50110"/>
    </source>
</evidence>
<dbReference type="Pfam" id="PF07238">
    <property type="entry name" value="PilZ"/>
    <property type="match status" value="1"/>
</dbReference>
<dbReference type="EMBL" id="AP025591">
    <property type="protein sequence ID" value="BDG03336.1"/>
    <property type="molecule type" value="Genomic_DNA"/>
</dbReference>
<organism evidence="4 5">
    <name type="scientific">Anaeromyxobacter oryzae</name>
    <dbReference type="NCBI Taxonomy" id="2918170"/>
    <lineage>
        <taxon>Bacteria</taxon>
        <taxon>Pseudomonadati</taxon>
        <taxon>Myxococcota</taxon>
        <taxon>Myxococcia</taxon>
        <taxon>Myxococcales</taxon>
        <taxon>Cystobacterineae</taxon>
        <taxon>Anaeromyxobacteraceae</taxon>
        <taxon>Anaeromyxobacter</taxon>
    </lineage>
</organism>
<keyword evidence="1 2" id="KW-0597">Phosphoprotein</keyword>
<dbReference type="Gene3D" id="3.40.50.2300">
    <property type="match status" value="1"/>
</dbReference>
<feature type="modified residue" description="4-aspartylphosphate" evidence="2">
    <location>
        <position position="405"/>
    </location>
</feature>
<evidence type="ECO:0000256" key="2">
    <source>
        <dbReference type="PROSITE-ProRule" id="PRU00169"/>
    </source>
</evidence>
<proteinExistence type="predicted"/>
<dbReference type="PANTHER" id="PTHR44591:SF25">
    <property type="entry name" value="CHEMOTAXIS TWO-COMPONENT RESPONSE REGULATOR"/>
    <property type="match status" value="1"/>
</dbReference>
<dbReference type="RefSeq" id="WP_248361259.1">
    <property type="nucleotide sequence ID" value="NZ_AP025591.1"/>
</dbReference>
<feature type="domain" description="Response regulatory" evidence="3">
    <location>
        <begin position="354"/>
        <end position="472"/>
    </location>
</feature>
<accession>A0ABM7WV50</accession>
<gene>
    <name evidence="4" type="ORF">AMOR_23320</name>
</gene>
<dbReference type="InterPro" id="IPR001789">
    <property type="entry name" value="Sig_transdc_resp-reg_receiver"/>
</dbReference>
<dbReference type="Pfam" id="PF00072">
    <property type="entry name" value="Response_reg"/>
    <property type="match status" value="1"/>
</dbReference>
<keyword evidence="5" id="KW-1185">Reference proteome</keyword>
<dbReference type="SUPFAM" id="SSF141371">
    <property type="entry name" value="PilZ domain-like"/>
    <property type="match status" value="1"/>
</dbReference>
<evidence type="ECO:0000313" key="4">
    <source>
        <dbReference type="EMBL" id="BDG03336.1"/>
    </source>
</evidence>